<reference evidence="1" key="1">
    <citation type="submission" date="2023-10" db="EMBL/GenBank/DDBJ databases">
        <authorList>
            <person name="Rodriguez Cubillos JULIANA M."/>
            <person name="De Vega J."/>
        </authorList>
    </citation>
    <scope>NUCLEOTIDE SEQUENCE</scope>
</reference>
<keyword evidence="2" id="KW-1185">Reference proteome</keyword>
<proteinExistence type="predicted"/>
<comment type="caution">
    <text evidence="1">The sequence shown here is derived from an EMBL/GenBank/DDBJ whole genome shotgun (WGS) entry which is preliminary data.</text>
</comment>
<evidence type="ECO:0000313" key="2">
    <source>
        <dbReference type="Proteomes" id="UP001177021"/>
    </source>
</evidence>
<evidence type="ECO:0000313" key="1">
    <source>
        <dbReference type="EMBL" id="CAJ2646985.1"/>
    </source>
</evidence>
<protein>
    <submittedName>
        <fullName evidence="1">Uncharacterized protein</fullName>
    </submittedName>
</protein>
<dbReference type="Proteomes" id="UP001177021">
    <property type="component" value="Unassembled WGS sequence"/>
</dbReference>
<accession>A0ACB0JPQ7</accession>
<sequence>MARNNKDNRDLPGGNVGGKSIGGPRGMFSVGQNKTHTTNTGNWRDRNVRNMSSQEIADRRQKGLCFKCGGPYHPRHQCPDKNLRVMVLENDSEDENEVRVLNDEDVETGAEELQLNVLTFEHVLTFDKQTEYYQDMLQCIRLQGTVGTIPVLMLVDSGANKNFMSRHLALALGLRITETPARDIRLVLGMAWLTQIGCTYIDWTEKKMRFDYQGEWIEIRGIRTRECTPLQNYDDENHFDQLHCDVQQGMVTPNQQAEMKSVLDNFDNIFKEPQGLPPGRQQEHAIHLLNVLSVLAEQQLVANKKKCSFGKLSVEYLGHVISHEGVSMDPSKISSVLEWPVPKNVKGVRGFLGLTGYYRKFIRDYGKIARPLTDLTKKEGFKWGVKEQAAFEDLKHKVTSAPVLALPDFTKEFFIESDASGNGLGAILIQDKKPIAFFSKGLSDRNLNKSAYEKELMAVVLAIQHWRPYLIGNKFTVCTDQKSLKQLMQQRVTTMDQQNWVAKLLGYQFDVVYKPGLENKGADALSRQFDVFPNNSMVVLTDSDDKLYFPL</sequence>
<dbReference type="EMBL" id="CASHSV030000109">
    <property type="protein sequence ID" value="CAJ2646985.1"/>
    <property type="molecule type" value="Genomic_DNA"/>
</dbReference>
<organism evidence="1 2">
    <name type="scientific">Trifolium pratense</name>
    <name type="common">Red clover</name>
    <dbReference type="NCBI Taxonomy" id="57577"/>
    <lineage>
        <taxon>Eukaryota</taxon>
        <taxon>Viridiplantae</taxon>
        <taxon>Streptophyta</taxon>
        <taxon>Embryophyta</taxon>
        <taxon>Tracheophyta</taxon>
        <taxon>Spermatophyta</taxon>
        <taxon>Magnoliopsida</taxon>
        <taxon>eudicotyledons</taxon>
        <taxon>Gunneridae</taxon>
        <taxon>Pentapetalae</taxon>
        <taxon>rosids</taxon>
        <taxon>fabids</taxon>
        <taxon>Fabales</taxon>
        <taxon>Fabaceae</taxon>
        <taxon>Papilionoideae</taxon>
        <taxon>50 kb inversion clade</taxon>
        <taxon>NPAAA clade</taxon>
        <taxon>Hologalegina</taxon>
        <taxon>IRL clade</taxon>
        <taxon>Trifolieae</taxon>
        <taxon>Trifolium</taxon>
    </lineage>
</organism>
<name>A0ACB0JPQ7_TRIPR</name>
<gene>
    <name evidence="1" type="ORF">MILVUS5_LOCUS15602</name>
</gene>